<dbReference type="STRING" id="545695.TREAZ_1134"/>
<accession>F5Y760</accession>
<feature type="domain" description="Bacterial repeat" evidence="1">
    <location>
        <begin position="534"/>
        <end position="613"/>
    </location>
</feature>
<reference evidence="2 3" key="2">
    <citation type="journal article" date="2011" name="ISME J.">
        <title>RNA-seq reveals cooperative metabolic interactions between two termite-gut spirochete species in co-culture.</title>
        <authorList>
            <person name="Rosenthal A.Z."/>
            <person name="Matson E.G."/>
            <person name="Eldar A."/>
            <person name="Leadbetter J.R."/>
        </authorList>
    </citation>
    <scope>NUCLEOTIDE SEQUENCE [LARGE SCALE GENOMIC DNA]</scope>
    <source>
        <strain evidence="3">ATCC BAA-888 / DSM 13862 / ZAS-9</strain>
    </source>
</reference>
<evidence type="ECO:0000313" key="2">
    <source>
        <dbReference type="EMBL" id="AEF81497.1"/>
    </source>
</evidence>
<keyword evidence="3" id="KW-1185">Reference proteome</keyword>
<dbReference type="eggNOG" id="COG2755">
    <property type="taxonomic scope" value="Bacteria"/>
</dbReference>
<feature type="domain" description="Bacterial repeat" evidence="1">
    <location>
        <begin position="299"/>
        <end position="366"/>
    </location>
</feature>
<feature type="domain" description="Bacterial repeat" evidence="1">
    <location>
        <begin position="122"/>
        <end position="199"/>
    </location>
</feature>
<dbReference type="InParanoid" id="F5Y760"/>
<dbReference type="KEGG" id="taz:TREAZ_1134"/>
<dbReference type="Proteomes" id="UP000009222">
    <property type="component" value="Chromosome"/>
</dbReference>
<dbReference type="RefSeq" id="WP_015710856.1">
    <property type="nucleotide sequence ID" value="NC_015577.1"/>
</dbReference>
<protein>
    <submittedName>
        <fullName evidence="2">Putative lipoprotein</fullName>
    </submittedName>
</protein>
<dbReference type="EMBL" id="CP001841">
    <property type="protein sequence ID" value="AEF81497.1"/>
    <property type="molecule type" value="Genomic_DNA"/>
</dbReference>
<feature type="domain" description="Bacterial repeat" evidence="1">
    <location>
        <begin position="780"/>
        <end position="851"/>
    </location>
</feature>
<feature type="domain" description="Bacterial repeat" evidence="1">
    <location>
        <begin position="382"/>
        <end position="450"/>
    </location>
</feature>
<proteinExistence type="predicted"/>
<dbReference type="AlphaFoldDB" id="F5Y760"/>
<dbReference type="InterPro" id="IPR044060">
    <property type="entry name" value="Bacterial_rp_domain"/>
</dbReference>
<reference evidence="3" key="1">
    <citation type="submission" date="2009-12" db="EMBL/GenBank/DDBJ databases">
        <title>Complete sequence of Treponema azotonutricium strain ZAS-9.</title>
        <authorList>
            <person name="Tetu S.G."/>
            <person name="Matson E."/>
            <person name="Ren Q."/>
            <person name="Seshadri R."/>
            <person name="Elbourne L."/>
            <person name="Hassan K.A."/>
            <person name="Durkin A."/>
            <person name="Radune D."/>
            <person name="Mohamoud Y."/>
            <person name="Shay R."/>
            <person name="Jin S."/>
            <person name="Zhang X."/>
            <person name="Lucey K."/>
            <person name="Ballor N.R."/>
            <person name="Ottesen E."/>
            <person name="Rosenthal R."/>
            <person name="Allen A."/>
            <person name="Leadbetter J.R."/>
            <person name="Paulsen I.T."/>
        </authorList>
    </citation>
    <scope>NUCLEOTIDE SEQUENCE [LARGE SCALE GENOMIC DNA]</scope>
    <source>
        <strain evidence="3">ATCC BAA-888 / DSM 13862 / ZAS-9</strain>
    </source>
</reference>
<dbReference type="HOGENOM" id="CLU_307943_0_0_12"/>
<feature type="domain" description="Bacterial repeat" evidence="1">
    <location>
        <begin position="463"/>
        <end position="531"/>
    </location>
</feature>
<sequence length="959" mass="100727">MKNRIAHIGISIVLTVSFAVLGCQSPTDSGGGKISTTYSVNIENLSHGSIIANPSKAEAGEKVYLIINPDPEHRLTAGSLVVIDSDNNEISLTPEGSSYYFNMPKSYVTVNALFEVIQTQTYNIEVASLANGSIFSNPTSSLAENTVSLYVIPQLNYKLKPGSLTVISGAVSIDTNEDNGVYTFTMPSSNVAVSAEFESAIVYVERHTIKYGQFNGGSVRSLSNEAAAGDTVYLIINAETNYRLTINSLTVTGSSGNVSVNETNGLYSFSMPDSDVTVNANFEYFQVQTYNVNISGTLTHGHIVSNPSTAAEGSVVYLFVEPNTGYQLSTGSLTVSGVTHIEGSGNIYFFTMPASNVTAQAQFELISVETVYTAAIADDLVHGTIKALPGSAVEGETVYIFINPETGYQLIIDSLTVTGSGGNALVDVSNGLYSFTMPGSEVTISAHFETAVETIYAVNIGILSGGKVTATPSVAAGGSMVYLMVEPDAGKQLQADSLKVSGTPPLSVSGGVYSFIMPASDVTVNASFEPIPNYSITSGALSNGAITVNPASAAENSTVYLFVTPDSGYRLKADTLKGTPATGPVITPTFNNGVYSFTMPASNVAIAAQFELIPIIYYTVNLGSIANGAITANPESARANSTVYLFVNPTNGYQLKANSLAVSGVAQINGSGGVYSFTMPTSNVTVSAQFEKCPYAVTVMSANTAYITTDKSIALMGDTVTLTVVPPVHKKLIDNSLIVSDSSGYITPVKVNDSKYTFTMPGSDVMVNSFFEPVYYIIAKGATDHGNIILSRLSAAFNDTVTGSVSPDAGYHFESISVTAGSETVTVERNGSDFSFIMPGSAVTVSAVFSNETVSGGTATVTITGPRDENIQLEGISGSLILSKTGSSGKPSSVTVTVADSSYTGIQWFVNNNEMETLPGSDSLLLKAADYPLTGCSLTVMVYKGEVPYTKILNFEVRE</sequence>
<dbReference type="OrthoDB" id="1083060at2"/>
<feature type="domain" description="Bacterial repeat" evidence="1">
    <location>
        <begin position="618"/>
        <end position="692"/>
    </location>
</feature>
<feature type="domain" description="Bacterial repeat" evidence="1">
    <location>
        <begin position="208"/>
        <end position="284"/>
    </location>
</feature>
<dbReference type="eggNOG" id="COG4932">
    <property type="taxonomic scope" value="Bacteria"/>
</dbReference>
<dbReference type="PROSITE" id="PS51257">
    <property type="entry name" value="PROKAR_LIPOPROTEIN"/>
    <property type="match status" value="1"/>
</dbReference>
<evidence type="ECO:0000313" key="3">
    <source>
        <dbReference type="Proteomes" id="UP000009222"/>
    </source>
</evidence>
<gene>
    <name evidence="2" type="ordered locus">TREAZ_1134</name>
</gene>
<name>F5Y760_LEAAZ</name>
<dbReference type="Pfam" id="PF18998">
    <property type="entry name" value="Flg_new_2"/>
    <property type="match status" value="8"/>
</dbReference>
<keyword evidence="2" id="KW-0449">Lipoprotein</keyword>
<evidence type="ECO:0000259" key="1">
    <source>
        <dbReference type="Pfam" id="PF18998"/>
    </source>
</evidence>
<organism evidence="2 3">
    <name type="scientific">Leadbettera azotonutricia (strain ATCC BAA-888 / DSM 13862 / ZAS-9)</name>
    <name type="common">Treponema azotonutricium</name>
    <dbReference type="NCBI Taxonomy" id="545695"/>
    <lineage>
        <taxon>Bacteria</taxon>
        <taxon>Pseudomonadati</taxon>
        <taxon>Spirochaetota</taxon>
        <taxon>Spirochaetia</taxon>
        <taxon>Spirochaetales</taxon>
        <taxon>Breznakiellaceae</taxon>
        <taxon>Leadbettera</taxon>
    </lineage>
</organism>